<proteinExistence type="inferred from homology"/>
<feature type="domain" description="Helicase C-terminal" evidence="8">
    <location>
        <begin position="752"/>
        <end position="942"/>
    </location>
</feature>
<dbReference type="InterPro" id="IPR001650">
    <property type="entry name" value="Helicase_C-like"/>
</dbReference>
<reference evidence="9 10" key="1">
    <citation type="submission" date="2024-10" db="EMBL/GenBank/DDBJ databases">
        <title>Updated reference genomes for cyclostephanoid diatoms.</title>
        <authorList>
            <person name="Roberts W.R."/>
            <person name="Alverson A.J."/>
        </authorList>
    </citation>
    <scope>NUCLEOTIDE SEQUENCE [LARGE SCALE GENOMIC DNA]</scope>
    <source>
        <strain evidence="9 10">AJA276-08</strain>
    </source>
</reference>
<protein>
    <recommendedName>
        <fullName evidence="11">RNA helicase</fullName>
    </recommendedName>
</protein>
<evidence type="ECO:0000256" key="4">
    <source>
        <dbReference type="ARBA" id="ARBA00022806"/>
    </source>
</evidence>
<feature type="compositionally biased region" description="Basic and acidic residues" evidence="6">
    <location>
        <begin position="194"/>
        <end position="208"/>
    </location>
</feature>
<feature type="region of interest" description="Disordered" evidence="6">
    <location>
        <begin position="135"/>
        <end position="165"/>
    </location>
</feature>
<evidence type="ECO:0008006" key="11">
    <source>
        <dbReference type="Google" id="ProtNLM"/>
    </source>
</evidence>
<dbReference type="PROSITE" id="PS51192">
    <property type="entry name" value="HELICASE_ATP_BIND_1"/>
    <property type="match status" value="1"/>
</dbReference>
<dbReference type="SMART" id="SM00490">
    <property type="entry name" value="HELICc"/>
    <property type="match status" value="1"/>
</dbReference>
<accession>A0ABD3NPB0</accession>
<dbReference type="Gene3D" id="1.20.120.1080">
    <property type="match status" value="1"/>
</dbReference>
<dbReference type="Proteomes" id="UP001530315">
    <property type="component" value="Unassembled WGS sequence"/>
</dbReference>
<gene>
    <name evidence="9" type="ORF">ACHAW5_002061</name>
</gene>
<dbReference type="CDD" id="cd18791">
    <property type="entry name" value="SF2_C_RHA"/>
    <property type="match status" value="1"/>
</dbReference>
<evidence type="ECO:0000256" key="6">
    <source>
        <dbReference type="SAM" id="MobiDB-lite"/>
    </source>
</evidence>
<dbReference type="Pfam" id="PF07717">
    <property type="entry name" value="OB_NTP_bind"/>
    <property type="match status" value="1"/>
</dbReference>
<organism evidence="9 10">
    <name type="scientific">Stephanodiscus triporus</name>
    <dbReference type="NCBI Taxonomy" id="2934178"/>
    <lineage>
        <taxon>Eukaryota</taxon>
        <taxon>Sar</taxon>
        <taxon>Stramenopiles</taxon>
        <taxon>Ochrophyta</taxon>
        <taxon>Bacillariophyta</taxon>
        <taxon>Coscinodiscophyceae</taxon>
        <taxon>Thalassiosirophycidae</taxon>
        <taxon>Stephanodiscales</taxon>
        <taxon>Stephanodiscaceae</taxon>
        <taxon>Stephanodiscus</taxon>
    </lineage>
</organism>
<evidence type="ECO:0000256" key="1">
    <source>
        <dbReference type="ARBA" id="ARBA00008792"/>
    </source>
</evidence>
<feature type="region of interest" description="Disordered" evidence="6">
    <location>
        <begin position="1"/>
        <end position="110"/>
    </location>
</feature>
<dbReference type="EMBL" id="JALLAZ020001257">
    <property type="protein sequence ID" value="KAL3777890.1"/>
    <property type="molecule type" value="Genomic_DNA"/>
</dbReference>
<dbReference type="GO" id="GO:0016787">
    <property type="term" value="F:hydrolase activity"/>
    <property type="evidence" value="ECO:0007669"/>
    <property type="project" value="UniProtKB-KW"/>
</dbReference>
<feature type="compositionally biased region" description="Basic and acidic residues" evidence="6">
    <location>
        <begin position="288"/>
        <end position="314"/>
    </location>
</feature>
<keyword evidence="4" id="KW-0347">Helicase</keyword>
<evidence type="ECO:0000256" key="3">
    <source>
        <dbReference type="ARBA" id="ARBA00022801"/>
    </source>
</evidence>
<feature type="region of interest" description="Disordered" evidence="6">
    <location>
        <begin position="256"/>
        <end position="314"/>
    </location>
</feature>
<dbReference type="SMART" id="SM00847">
    <property type="entry name" value="HA2"/>
    <property type="match status" value="1"/>
</dbReference>
<comment type="caution">
    <text evidence="9">The sequence shown here is derived from an EMBL/GenBank/DDBJ whole genome shotgun (WGS) entry which is preliminary data.</text>
</comment>
<feature type="compositionally biased region" description="Acidic residues" evidence="6">
    <location>
        <begin position="221"/>
        <end position="230"/>
    </location>
</feature>
<feature type="region of interest" description="Disordered" evidence="6">
    <location>
        <begin position="184"/>
        <end position="231"/>
    </location>
</feature>
<dbReference type="PANTHER" id="PTHR18934">
    <property type="entry name" value="ATP-DEPENDENT RNA HELICASE"/>
    <property type="match status" value="1"/>
</dbReference>
<sequence length="1379" mass="152201">MRRSKSDPSKYAANYRKISQRQMTAPAGSGGNDDDDDDDGRSRARRSRDDDDDDDDEEMGRLKVAIRASESTWKRGLAQKGIVLGNRRDDDDKNRRNRGRTTRATTGDISHDMMSLLSPELRAHSSAWAAIAFVVQPGSRKKKKSNDDDEEKKKKKAGIDAPPLTPREIKSAKAAYKNAMRKLAQLETRKRRKESRDGLYRELEEHALVRRPTSQRRCGDSDGEDYDDVDATSIVDARRARAQELLLKSSELGKKLTKRERIVGNDDENGGEDEGDDGDDVVSGGGGGDDRVQLVREGRADGNEARSTEESKALVHHETTVATAVATASSAPSTDAAKSNADDDVAVTRPIKQSFSEIMFASLSTLKAKTDTRNAELAIEVASKRTEEEEKAVRLEEEERKRLKTYVPSSEAITISTMRHAFDDANKSDITKKRNVAVQRIDRPASIENSRYDLPVSSMEYEIIDAVRSNDCTILCGETGSGKSTQVPQFLYEAGFGTSSWWQADQRRRHRGSANGGDGGESKSTHLLIGITQPRRVAAVSTAKRVCFEMGCGDGQSISNDNLVAYQTRYETAGLGKSTRVKFMTDGILLQEIQSDLLLRKYGAIVIDEAHERNLNTDVLLGLLSLALPLRRKAAEEGSLPPLKLVIMSATLRVEDFVNNDRLFPEEAGEGKDGAMKRCFKPALVTVPGRTHPLDPNNHGRKMGGAAVEKNVQSLSRNEVHRWPLDVNDDALGGFRDMDDDEVDGDLFQKEEDEDDYDDLENEVDTEIDLGIAASDDGDKRPRKVLILPLYSMLSADEQAKVFSPVPDDTRLIVVATNIAETSITIPVRIYNFIMAKKHTTLSLLIIIILCFNKQGISYVVDCGRQKCRNYHAGTGVASYDVMWISKAAADQRAGRAGRTGPGHCYRMYSSSVYSRYLDDFALPEVLTRPLEDIVLTMKAMHVSNVTSFPFPTPPEQSQINAAVRLLANLGCVDISRVEEHGGDGKITPLGAAVAQLPLGVRYGKMLLVAAQAKVLDYAIALVAALSETTPFVNNTEQIVKEASEFDLDEATDVDAVDLNHTLQRGKERKHEMKSKWIHQGGDVLAVLKAVGAYAYASRGARGSSEKLASRLFCEENGLHLVVMQRIAKMRLHLCKLARTRLPHAGGIAAETGKYLPSMPPPTRIQECLLRQVIASGLLDNIARRAPPGVLAVEFSGIPRSAYICGNSKLKEPLFIDNNSTVQSTRPEWVCFDSIVRKTKKDGTSIATMQKVTPIDAEWIATLCHGSSLMIIGSPLATPAPRYIKEKDSIQCAVGNSYAQMTYNCVLASQYWHHTSCFILLNVNSGTQPRPKCNRMKPQPHRRTAMMLPDSLSPCHHYGDEERTTKYQAIHVISIAIIL</sequence>
<keyword evidence="2" id="KW-0547">Nucleotide-binding</keyword>
<keyword evidence="3" id="KW-0378">Hydrolase</keyword>
<feature type="compositionally biased region" description="Acidic residues" evidence="6">
    <location>
        <begin position="265"/>
        <end position="280"/>
    </location>
</feature>
<dbReference type="PROSITE" id="PS00690">
    <property type="entry name" value="DEAH_ATP_HELICASE"/>
    <property type="match status" value="1"/>
</dbReference>
<keyword evidence="10" id="KW-1185">Reference proteome</keyword>
<evidence type="ECO:0000259" key="7">
    <source>
        <dbReference type="PROSITE" id="PS51192"/>
    </source>
</evidence>
<dbReference type="SMART" id="SM00487">
    <property type="entry name" value="DEXDc"/>
    <property type="match status" value="1"/>
</dbReference>
<dbReference type="InterPro" id="IPR027417">
    <property type="entry name" value="P-loop_NTPase"/>
</dbReference>
<feature type="domain" description="Helicase ATP-binding" evidence="7">
    <location>
        <begin position="464"/>
        <end position="670"/>
    </location>
</feature>
<evidence type="ECO:0000256" key="2">
    <source>
        <dbReference type="ARBA" id="ARBA00022741"/>
    </source>
</evidence>
<dbReference type="PANTHER" id="PTHR18934:SF99">
    <property type="entry name" value="ATP-DEPENDENT RNA HELICASE DHX37-RELATED"/>
    <property type="match status" value="1"/>
</dbReference>
<dbReference type="InterPro" id="IPR011709">
    <property type="entry name" value="DEAD-box_helicase_OB_fold"/>
</dbReference>
<name>A0ABD3NPB0_9STRA</name>
<dbReference type="GO" id="GO:0005524">
    <property type="term" value="F:ATP binding"/>
    <property type="evidence" value="ECO:0007669"/>
    <property type="project" value="UniProtKB-KW"/>
</dbReference>
<evidence type="ECO:0000313" key="10">
    <source>
        <dbReference type="Proteomes" id="UP001530315"/>
    </source>
</evidence>
<evidence type="ECO:0000313" key="9">
    <source>
        <dbReference type="EMBL" id="KAL3777890.1"/>
    </source>
</evidence>
<dbReference type="InterPro" id="IPR007502">
    <property type="entry name" value="Helicase-assoc_dom"/>
</dbReference>
<dbReference type="SUPFAM" id="SSF52540">
    <property type="entry name" value="P-loop containing nucleoside triphosphate hydrolases"/>
    <property type="match status" value="1"/>
</dbReference>
<dbReference type="PROSITE" id="PS51194">
    <property type="entry name" value="HELICASE_CTER"/>
    <property type="match status" value="1"/>
</dbReference>
<dbReference type="Gene3D" id="3.40.50.300">
    <property type="entry name" value="P-loop containing nucleotide triphosphate hydrolases"/>
    <property type="match status" value="2"/>
</dbReference>
<dbReference type="InterPro" id="IPR014001">
    <property type="entry name" value="Helicase_ATP-bd"/>
</dbReference>
<dbReference type="InterPro" id="IPR002464">
    <property type="entry name" value="DNA/RNA_helicase_DEAH_CS"/>
</dbReference>
<evidence type="ECO:0000259" key="8">
    <source>
        <dbReference type="PROSITE" id="PS51194"/>
    </source>
</evidence>
<dbReference type="GO" id="GO:0004386">
    <property type="term" value="F:helicase activity"/>
    <property type="evidence" value="ECO:0007669"/>
    <property type="project" value="UniProtKB-KW"/>
</dbReference>
<keyword evidence="5" id="KW-0067">ATP-binding</keyword>
<evidence type="ECO:0000256" key="5">
    <source>
        <dbReference type="ARBA" id="ARBA00022840"/>
    </source>
</evidence>
<comment type="similarity">
    <text evidence="1">Belongs to the DEAD box helicase family. DEAH subfamily.</text>
</comment>
<dbReference type="Pfam" id="PF21010">
    <property type="entry name" value="HA2_C"/>
    <property type="match status" value="1"/>
</dbReference>